<dbReference type="Proteomes" id="UP000268033">
    <property type="component" value="Unassembled WGS sequence"/>
</dbReference>
<gene>
    <name evidence="3" type="ORF">EDC28_102151</name>
</gene>
<reference evidence="3 4" key="1">
    <citation type="submission" date="2018-11" db="EMBL/GenBank/DDBJ databases">
        <title>Genomic Encyclopedia of Type Strains, Phase IV (KMG-IV): sequencing the most valuable type-strain genomes for metagenomic binning, comparative biology and taxonomic classification.</title>
        <authorList>
            <person name="Goeker M."/>
        </authorList>
    </citation>
    <scope>NUCLEOTIDE SEQUENCE [LARGE SCALE GENOMIC DNA]</scope>
    <source>
        <strain evidence="3 4">DSM 21945</strain>
    </source>
</reference>
<dbReference type="Gene3D" id="2.40.30.10">
    <property type="entry name" value="Translation factors"/>
    <property type="match status" value="1"/>
</dbReference>
<proteinExistence type="inferred from homology"/>
<comment type="caution">
    <text evidence="3">The sequence shown here is derived from an EMBL/GenBank/DDBJ whole genome shotgun (WGS) entry which is preliminary data.</text>
</comment>
<dbReference type="InterPro" id="IPR007037">
    <property type="entry name" value="SIP_rossman_dom"/>
</dbReference>
<dbReference type="CDD" id="cd06193">
    <property type="entry name" value="siderophore_interacting"/>
    <property type="match status" value="1"/>
</dbReference>
<dbReference type="PROSITE" id="PS51384">
    <property type="entry name" value="FAD_FR"/>
    <property type="match status" value="1"/>
</dbReference>
<feature type="domain" description="FAD-binding FR-type" evidence="2">
    <location>
        <begin position="5"/>
        <end position="126"/>
    </location>
</feature>
<evidence type="ECO:0000313" key="3">
    <source>
        <dbReference type="EMBL" id="ROQ29779.1"/>
    </source>
</evidence>
<accession>A0A3N1PNP0</accession>
<dbReference type="InterPro" id="IPR039374">
    <property type="entry name" value="SIP_fam"/>
</dbReference>
<dbReference type="PANTHER" id="PTHR30157:SF0">
    <property type="entry name" value="NADPH-DEPENDENT FERRIC-CHELATE REDUCTASE"/>
    <property type="match status" value="1"/>
</dbReference>
<dbReference type="RefSeq" id="WP_123420692.1">
    <property type="nucleotide sequence ID" value="NZ_JBLXAC010000019.1"/>
</dbReference>
<dbReference type="EMBL" id="RJUL01000002">
    <property type="protein sequence ID" value="ROQ29779.1"/>
    <property type="molecule type" value="Genomic_DNA"/>
</dbReference>
<dbReference type="GO" id="GO:0016491">
    <property type="term" value="F:oxidoreductase activity"/>
    <property type="evidence" value="ECO:0007669"/>
    <property type="project" value="InterPro"/>
</dbReference>
<evidence type="ECO:0000259" key="2">
    <source>
        <dbReference type="PROSITE" id="PS51384"/>
    </source>
</evidence>
<dbReference type="AlphaFoldDB" id="A0A3N1PNP0"/>
<dbReference type="PANTHER" id="PTHR30157">
    <property type="entry name" value="FERRIC REDUCTASE, NADPH-DEPENDENT"/>
    <property type="match status" value="1"/>
</dbReference>
<comment type="similarity">
    <text evidence="1">Belongs to the SIP oxidoreductase family.</text>
</comment>
<sequence>MAERPAPRLVEVHSSQRLTPHMQRVVLTGEALKGFPVGQEGANLKLLLPHPGDALPDLAAFPHGAGKRPVVRTYTVRHYHQASNQLTIDFALHGDEHMGPASRFAVNAKPGDKVGIAGPGPKKLENLDAEWFLFAADMSAIPAAAGIIESLPRDAMGHAFFEITSKADRQPVMAPPGITLHWLVHGDAQQPSTQLVDAISRLDWPQSAPCVFVAGEGSAVRAIRRYLIDQHDIPRKGMYASAYWKIGLSEDEHQVQKRSEQE</sequence>
<dbReference type="InterPro" id="IPR017938">
    <property type="entry name" value="Riboflavin_synthase-like_b-brl"/>
</dbReference>
<evidence type="ECO:0000256" key="1">
    <source>
        <dbReference type="ARBA" id="ARBA00035644"/>
    </source>
</evidence>
<dbReference type="InterPro" id="IPR013113">
    <property type="entry name" value="SIP_FAD-bd"/>
</dbReference>
<protein>
    <submittedName>
        <fullName evidence="3">NADPH-dependent ferric siderophore reductase</fullName>
    </submittedName>
</protein>
<dbReference type="Pfam" id="PF04954">
    <property type="entry name" value="SIP"/>
    <property type="match status" value="1"/>
</dbReference>
<dbReference type="InterPro" id="IPR039261">
    <property type="entry name" value="FNR_nucleotide-bd"/>
</dbReference>
<keyword evidence="4" id="KW-1185">Reference proteome</keyword>
<dbReference type="InterPro" id="IPR017927">
    <property type="entry name" value="FAD-bd_FR_type"/>
</dbReference>
<name>A0A3N1PNP0_9GAMM</name>
<dbReference type="Pfam" id="PF08021">
    <property type="entry name" value="FAD_binding_9"/>
    <property type="match status" value="1"/>
</dbReference>
<organism evidence="3 4">
    <name type="scientific">Gallaecimonas pentaromativorans</name>
    <dbReference type="NCBI Taxonomy" id="584787"/>
    <lineage>
        <taxon>Bacteria</taxon>
        <taxon>Pseudomonadati</taxon>
        <taxon>Pseudomonadota</taxon>
        <taxon>Gammaproteobacteria</taxon>
        <taxon>Enterobacterales</taxon>
        <taxon>Gallaecimonadaceae</taxon>
        <taxon>Gallaecimonas</taxon>
    </lineage>
</organism>
<evidence type="ECO:0000313" key="4">
    <source>
        <dbReference type="Proteomes" id="UP000268033"/>
    </source>
</evidence>
<dbReference type="SUPFAM" id="SSF63380">
    <property type="entry name" value="Riboflavin synthase domain-like"/>
    <property type="match status" value="1"/>
</dbReference>
<dbReference type="Gene3D" id="3.40.50.80">
    <property type="entry name" value="Nucleotide-binding domain of ferredoxin-NADP reductase (FNR) module"/>
    <property type="match status" value="1"/>
</dbReference>
<dbReference type="STRING" id="584787.GCA_001247655_03081"/>